<name>A0A8J2PDN8_9HEXA</name>
<protein>
    <submittedName>
        <fullName evidence="2">Uncharacterized protein</fullName>
    </submittedName>
</protein>
<organism evidence="2 3">
    <name type="scientific">Allacma fusca</name>
    <dbReference type="NCBI Taxonomy" id="39272"/>
    <lineage>
        <taxon>Eukaryota</taxon>
        <taxon>Metazoa</taxon>
        <taxon>Ecdysozoa</taxon>
        <taxon>Arthropoda</taxon>
        <taxon>Hexapoda</taxon>
        <taxon>Collembola</taxon>
        <taxon>Symphypleona</taxon>
        <taxon>Sminthuridae</taxon>
        <taxon>Allacma</taxon>
    </lineage>
</organism>
<accession>A0A8J2PDN8</accession>
<dbReference type="AlphaFoldDB" id="A0A8J2PDN8"/>
<gene>
    <name evidence="2" type="ORF">AFUS01_LOCUS28315</name>
</gene>
<dbReference type="EMBL" id="CAJVCH010402939">
    <property type="protein sequence ID" value="CAG7817768.1"/>
    <property type="molecule type" value="Genomic_DNA"/>
</dbReference>
<evidence type="ECO:0000313" key="3">
    <source>
        <dbReference type="Proteomes" id="UP000708208"/>
    </source>
</evidence>
<evidence type="ECO:0000256" key="1">
    <source>
        <dbReference type="SAM" id="SignalP"/>
    </source>
</evidence>
<sequence length="40" mass="4514">MRYKLSGICSLVLILLCLVLRSAECSEKETTVEKPKDDTK</sequence>
<proteinExistence type="predicted"/>
<evidence type="ECO:0000313" key="2">
    <source>
        <dbReference type="EMBL" id="CAG7817768.1"/>
    </source>
</evidence>
<keyword evidence="1" id="KW-0732">Signal</keyword>
<keyword evidence="3" id="KW-1185">Reference proteome</keyword>
<feature type="chain" id="PRO_5035257665" evidence="1">
    <location>
        <begin position="26"/>
        <end position="40"/>
    </location>
</feature>
<feature type="signal peptide" evidence="1">
    <location>
        <begin position="1"/>
        <end position="25"/>
    </location>
</feature>
<comment type="caution">
    <text evidence="2">The sequence shown here is derived from an EMBL/GenBank/DDBJ whole genome shotgun (WGS) entry which is preliminary data.</text>
</comment>
<dbReference type="Proteomes" id="UP000708208">
    <property type="component" value="Unassembled WGS sequence"/>
</dbReference>
<feature type="non-terminal residue" evidence="2">
    <location>
        <position position="1"/>
    </location>
</feature>
<reference evidence="2" key="1">
    <citation type="submission" date="2021-06" db="EMBL/GenBank/DDBJ databases">
        <authorList>
            <person name="Hodson N. C."/>
            <person name="Mongue J. A."/>
            <person name="Jaron S. K."/>
        </authorList>
    </citation>
    <scope>NUCLEOTIDE SEQUENCE</scope>
</reference>